<reference evidence="1 2" key="1">
    <citation type="submission" date="2019-03" db="EMBL/GenBank/DDBJ databases">
        <title>Genomic Encyclopedia of Type Strains, Phase IV (KMG-IV): sequencing the most valuable type-strain genomes for metagenomic binning, comparative biology and taxonomic classification.</title>
        <authorList>
            <person name="Goeker M."/>
        </authorList>
    </citation>
    <scope>NUCLEOTIDE SEQUENCE [LARGE SCALE GENOMIC DNA]</scope>
    <source>
        <strain evidence="1 2">DSM 16998</strain>
    </source>
</reference>
<evidence type="ECO:0000313" key="2">
    <source>
        <dbReference type="Proteomes" id="UP000295361"/>
    </source>
</evidence>
<dbReference type="SUPFAM" id="SSF53850">
    <property type="entry name" value="Periplasmic binding protein-like II"/>
    <property type="match status" value="1"/>
</dbReference>
<dbReference type="AlphaFoldDB" id="A0A4R6QTD6"/>
<keyword evidence="2" id="KW-1185">Reference proteome</keyword>
<name>A0A4R6QTD6_9BURK</name>
<comment type="caution">
    <text evidence="1">The sequence shown here is derived from an EMBL/GenBank/DDBJ whole genome shotgun (WGS) entry which is preliminary data.</text>
</comment>
<sequence>MGEMKQWIQRVWLAACLLLPGLVAGDNLRICQADSSRYGYRIALAQLILDKTRLPGTRIDRLLPLATGRDPSQDRCLALLRQGEVSLLYLPPSEERLAEFDAIKIDLHQGILGYRLLLIHRKDQELFAQVQGLEQLRNLVGGFGAQWTDFKLFERNGLPVVGVSQTENLLAMLEAGRFQYFHRGLHEAWAELEQHPELTQLMVEPRLALAYPLPVYFLFNKKDVALRQRFERGLQIIRNDGSFKALFLREFGPTLARAQLKRRLIIRIDYPLPAGVPPAEPPFWLN</sequence>
<gene>
    <name evidence="1" type="ORF">DES47_101159</name>
</gene>
<accession>A0A4R6QTD6</accession>
<evidence type="ECO:0000313" key="1">
    <source>
        <dbReference type="EMBL" id="TDP74109.1"/>
    </source>
</evidence>
<dbReference type="OrthoDB" id="547680at2"/>
<protein>
    <submittedName>
        <fullName evidence="1">Amino acid ABC transporter substrate-binding protein (PAAT family)</fullName>
    </submittedName>
</protein>
<dbReference type="Gene3D" id="3.40.190.10">
    <property type="entry name" value="Periplasmic binding protein-like II"/>
    <property type="match status" value="2"/>
</dbReference>
<organism evidence="1 2">
    <name type="scientific">Roseateles toxinivorans</name>
    <dbReference type="NCBI Taxonomy" id="270368"/>
    <lineage>
        <taxon>Bacteria</taxon>
        <taxon>Pseudomonadati</taxon>
        <taxon>Pseudomonadota</taxon>
        <taxon>Betaproteobacteria</taxon>
        <taxon>Burkholderiales</taxon>
        <taxon>Sphaerotilaceae</taxon>
        <taxon>Roseateles</taxon>
    </lineage>
</organism>
<dbReference type="EMBL" id="SNXS01000001">
    <property type="protein sequence ID" value="TDP74109.1"/>
    <property type="molecule type" value="Genomic_DNA"/>
</dbReference>
<dbReference type="Proteomes" id="UP000295361">
    <property type="component" value="Unassembled WGS sequence"/>
</dbReference>
<dbReference type="InParanoid" id="A0A4R6QTD6"/>
<proteinExistence type="predicted"/>